<evidence type="ECO:0000256" key="5">
    <source>
        <dbReference type="ARBA" id="ARBA00022911"/>
    </source>
</evidence>
<dbReference type="InterPro" id="IPR005828">
    <property type="entry name" value="MFS_sugar_transport-like"/>
</dbReference>
<dbReference type="Pfam" id="PF00083">
    <property type="entry name" value="Sugar_tr"/>
    <property type="match status" value="2"/>
</dbReference>
<evidence type="ECO:0000256" key="3">
    <source>
        <dbReference type="ARBA" id="ARBA00022448"/>
    </source>
</evidence>
<evidence type="ECO:0000256" key="7">
    <source>
        <dbReference type="ARBA" id="ARBA00023136"/>
    </source>
</evidence>
<dbReference type="EMBL" id="CH445343">
    <property type="protein sequence ID" value="EAT81146.2"/>
    <property type="molecule type" value="Genomic_DNA"/>
</dbReference>
<dbReference type="RefSeq" id="XP_001801680.1">
    <property type="nucleotide sequence ID" value="XM_001801628.1"/>
</dbReference>
<organism evidence="11 12">
    <name type="scientific">Phaeosphaeria nodorum (strain SN15 / ATCC MYA-4574 / FGSC 10173)</name>
    <name type="common">Glume blotch fungus</name>
    <name type="synonym">Parastagonospora nodorum</name>
    <dbReference type="NCBI Taxonomy" id="321614"/>
    <lineage>
        <taxon>Eukaryota</taxon>
        <taxon>Fungi</taxon>
        <taxon>Dikarya</taxon>
        <taxon>Ascomycota</taxon>
        <taxon>Pezizomycotina</taxon>
        <taxon>Dothideomycetes</taxon>
        <taxon>Pleosporomycetidae</taxon>
        <taxon>Pleosporales</taxon>
        <taxon>Pleosporineae</taxon>
        <taxon>Phaeosphaeriaceae</taxon>
        <taxon>Parastagonospora</taxon>
    </lineage>
</organism>
<evidence type="ECO:0000313" key="11">
    <source>
        <dbReference type="EMBL" id="EAT81146.2"/>
    </source>
</evidence>
<comment type="subcellular location">
    <subcellularLocation>
        <location evidence="1">Membrane</location>
        <topology evidence="1">Multi-pass membrane protein</topology>
    </subcellularLocation>
</comment>
<dbReference type="Proteomes" id="UP000001055">
    <property type="component" value="Unassembled WGS sequence"/>
</dbReference>
<dbReference type="SUPFAM" id="SSF103473">
    <property type="entry name" value="MFS general substrate transporter"/>
    <property type="match status" value="1"/>
</dbReference>
<evidence type="ECO:0000259" key="10">
    <source>
        <dbReference type="PROSITE" id="PS50850"/>
    </source>
</evidence>
<reference evidence="12" key="1">
    <citation type="journal article" date="2007" name="Plant Cell">
        <title>Dothideomycete-plant interactions illuminated by genome sequencing and EST analysis of the wheat pathogen Stagonospora nodorum.</title>
        <authorList>
            <person name="Hane J.K."/>
            <person name="Lowe R.G."/>
            <person name="Solomon P.S."/>
            <person name="Tan K.C."/>
            <person name="Schoch C.L."/>
            <person name="Spatafora J.W."/>
            <person name="Crous P.W."/>
            <person name="Kodira C."/>
            <person name="Birren B.W."/>
            <person name="Galagan J.E."/>
            <person name="Torriani S.F."/>
            <person name="McDonald B.A."/>
            <person name="Oliver R.P."/>
        </authorList>
    </citation>
    <scope>NUCLEOTIDE SEQUENCE [LARGE SCALE GENOMIC DNA]</scope>
    <source>
        <strain evidence="12">SN15 / ATCC MYA-4574 / FGSC 10173</strain>
    </source>
</reference>
<dbReference type="Gene3D" id="1.20.1250.20">
    <property type="entry name" value="MFS general substrate transporter like domains"/>
    <property type="match status" value="3"/>
</dbReference>
<evidence type="ECO:0000256" key="2">
    <source>
        <dbReference type="ARBA" id="ARBA00010992"/>
    </source>
</evidence>
<dbReference type="PRINTS" id="PR00171">
    <property type="entry name" value="SUGRTRNSPORT"/>
</dbReference>
<dbReference type="VEuPathDB" id="FungiDB:JI435_114380"/>
<dbReference type="PROSITE" id="PS50850">
    <property type="entry name" value="MFS"/>
    <property type="match status" value="1"/>
</dbReference>
<evidence type="ECO:0000256" key="6">
    <source>
        <dbReference type="ARBA" id="ARBA00022989"/>
    </source>
</evidence>
<dbReference type="KEGG" id="pno:SNOG_11438"/>
<feature type="transmembrane region" description="Helical" evidence="9">
    <location>
        <begin position="289"/>
        <end position="308"/>
    </location>
</feature>
<dbReference type="InterPro" id="IPR050360">
    <property type="entry name" value="MFS_Sugar_Transporters"/>
</dbReference>
<evidence type="ECO:0000256" key="4">
    <source>
        <dbReference type="ARBA" id="ARBA00022692"/>
    </source>
</evidence>
<comment type="similarity">
    <text evidence="2">Belongs to the major facilitator superfamily. Sugar transporter (TC 2.A.1.1) family.</text>
</comment>
<sequence length="469" mass="52092">MGLLTLVEDRPTPKAVYNWRVYTAACVASWASCMIGYDSAFIGTTLALPSFVKEFRLAATQMPPAELALTKANIVSVYQAGAFFGALGAYISSHYLGRKMSLIFWTTIFMIGAGMMLGANGDRGLGLIIGGRVLAGLGVGGCSNMVPIYISELSPPAWQIPFAIQLVPAGCLLMGAFWLKESPRWLFANGKREQAMKNLCWIRGDLPADHPYILEEIEAIDAQVEYDRIHVGAGFWKPFLALKQKKVAIRFILGGGLFMWQNGSGGVVKTVVTFIWLLWLIDNLGRTKLLMIGAAGGSLCMWYIAAYIKIADPGSNASGSGGLSSGGISAIFFFYLWTVFYTPSWNGTPWVINSEMYSQQTRSLGQAFAAANNWFWNFLISRFTPQMFLKMSYGVYMFFACLMLLSIPYVYFLIPETKGIPLEKMDELFEIRPTHKAHKIMLQRLEEVEHEDLSYGSEKPKADERVESV</sequence>
<feature type="transmembrane region" description="Helical" evidence="9">
    <location>
        <begin position="77"/>
        <end position="96"/>
    </location>
</feature>
<feature type="domain" description="Major facilitator superfamily (MFS) profile" evidence="10">
    <location>
        <begin position="24"/>
        <end position="418"/>
    </location>
</feature>
<feature type="transmembrane region" description="Helical" evidence="9">
    <location>
        <begin position="162"/>
        <end position="179"/>
    </location>
</feature>
<dbReference type="AlphaFoldDB" id="Q0U9X6"/>
<feature type="transmembrane region" description="Helical" evidence="9">
    <location>
        <begin position="393"/>
        <end position="414"/>
    </location>
</feature>
<dbReference type="GO" id="GO:0005351">
    <property type="term" value="F:carbohydrate:proton symporter activity"/>
    <property type="evidence" value="ECO:0000318"/>
    <property type="project" value="GO_Central"/>
</dbReference>
<dbReference type="PANTHER" id="PTHR48022:SF34">
    <property type="entry name" value="MAJOR FACILITATOR SUPERFAMILY (MFS) PROFILE DOMAIN-CONTAINING PROTEIN-RELATED"/>
    <property type="match status" value="1"/>
</dbReference>
<dbReference type="InParanoid" id="Q0U9X6"/>
<keyword evidence="6 9" id="KW-1133">Transmembrane helix</keyword>
<evidence type="ECO:0000313" key="12">
    <source>
        <dbReference type="Proteomes" id="UP000001055"/>
    </source>
</evidence>
<proteinExistence type="inferred from homology"/>
<keyword evidence="7 9" id="KW-0472">Membrane</keyword>
<dbReference type="InterPro" id="IPR003663">
    <property type="entry name" value="Sugar/inositol_transpt"/>
</dbReference>
<dbReference type="GeneID" id="5978588"/>
<dbReference type="GO" id="GO:0008643">
    <property type="term" value="P:carbohydrate transport"/>
    <property type="evidence" value="ECO:0000318"/>
    <property type="project" value="GO_Central"/>
</dbReference>
<evidence type="ECO:0000256" key="9">
    <source>
        <dbReference type="SAM" id="Phobius"/>
    </source>
</evidence>
<name>Q0U9X6_PHANO</name>
<gene>
    <name evidence="11" type="ORF">SNOG_11438</name>
</gene>
<evidence type="ECO:0000256" key="1">
    <source>
        <dbReference type="ARBA" id="ARBA00004141"/>
    </source>
</evidence>
<keyword evidence="5" id="KW-0672">Quinate metabolism</keyword>
<feature type="transmembrane region" description="Helical" evidence="9">
    <location>
        <begin position="133"/>
        <end position="150"/>
    </location>
</feature>
<protein>
    <recommendedName>
        <fullName evidence="8">Quinate transporter</fullName>
    </recommendedName>
</protein>
<feature type="transmembrane region" description="Helical" evidence="9">
    <location>
        <begin position="251"/>
        <end position="277"/>
    </location>
</feature>
<dbReference type="PANTHER" id="PTHR48022">
    <property type="entry name" value="PLASTIDIC GLUCOSE TRANSPORTER 4"/>
    <property type="match status" value="1"/>
</dbReference>
<keyword evidence="4 9" id="KW-0812">Transmembrane</keyword>
<evidence type="ECO:0000256" key="8">
    <source>
        <dbReference type="ARBA" id="ARBA00043213"/>
    </source>
</evidence>
<feature type="transmembrane region" description="Helical" evidence="9">
    <location>
        <begin position="102"/>
        <end position="121"/>
    </location>
</feature>
<dbReference type="GO" id="GO:0016020">
    <property type="term" value="C:membrane"/>
    <property type="evidence" value="ECO:0000318"/>
    <property type="project" value="GO_Central"/>
</dbReference>
<keyword evidence="3" id="KW-0813">Transport</keyword>
<dbReference type="InterPro" id="IPR036259">
    <property type="entry name" value="MFS_trans_sf"/>
</dbReference>
<dbReference type="HOGENOM" id="CLU_001265_30_12_1"/>
<dbReference type="eggNOG" id="KOG0254">
    <property type="taxonomic scope" value="Eukaryota"/>
</dbReference>
<accession>Q0U9X6</accession>
<dbReference type="InterPro" id="IPR020846">
    <property type="entry name" value="MFS_dom"/>
</dbReference>